<feature type="region of interest" description="Disordered" evidence="1">
    <location>
        <begin position="274"/>
        <end position="298"/>
    </location>
</feature>
<gene>
    <name evidence="2" type="ORF">ATJ97_0218</name>
</gene>
<sequence>MGVSRADAWSLTAAMSPRGRVRVATVDAYGVTLNLYTGHTPITAAVPEQPWAVYLADQSGRFRLIAFDLDAKDDPAAAARDAETLVGLLEASRLPHVVCESGPGGGRHVWLALSEEVAAETVASMGRLAKTLCPTLDLAPLSNPNTGCVRPPGAPHRHGGASTVLAGSLETLARPTVTAAQLTAFVAALARLVDHHEPVGEIELHQPVPVDAHGHLYLPGPKRALPAASAAALAEDAASGDASAVLWRVLIGAAAARWHHEDVAALAASAPGLEHVRTRRDRSSRTPRPASGPDSGAAVLRRQWHKAVRYVAATARNTGDDPTFDARAGAIAAHVHEVQARADTSPGRWATRSGPTDRRVLDVLCMLAVQALTAEVEADIRRLALLAGIGRETARTALLRLAEEGWINQTRPADGPHAAHWTVDPRNEIHRNVGTSRSQADPRPEGAGAAHRSTLLAELAARTQASAHDAFTPAGGLGHHAGNIYARTTDEALTLAQLAAATGATPSRTSYTLERLATFRLVTRTVDGWIRSDRDRRDTAARHLGTHGRLRDRAARYRIERELWAWWQAEQEWMRAPRRTSPGRRPGPGQLALLPADGTNIYGAHPRRPDGRADYAAARRELLTGVQQRSVLDDEVHARPPARRTAA</sequence>
<dbReference type="AlphaFoldDB" id="A0A2A9F307"/>
<evidence type="ECO:0000313" key="2">
    <source>
        <dbReference type="EMBL" id="PFG44942.1"/>
    </source>
</evidence>
<feature type="region of interest" description="Disordered" evidence="1">
    <location>
        <begin position="577"/>
        <end position="615"/>
    </location>
</feature>
<dbReference type="Proteomes" id="UP000222106">
    <property type="component" value="Unassembled WGS sequence"/>
</dbReference>
<reference evidence="2 3" key="1">
    <citation type="submission" date="2017-10" db="EMBL/GenBank/DDBJ databases">
        <title>Sequencing the genomes of 1000 actinobacteria strains.</title>
        <authorList>
            <person name="Klenk H.-P."/>
        </authorList>
    </citation>
    <scope>NUCLEOTIDE SEQUENCE [LARGE SCALE GENOMIC DNA]</scope>
    <source>
        <strain evidence="2 3">DSM 21838</strain>
    </source>
</reference>
<evidence type="ECO:0008006" key="4">
    <source>
        <dbReference type="Google" id="ProtNLM"/>
    </source>
</evidence>
<organism evidence="2 3">
    <name type="scientific">Georgenia soli</name>
    <dbReference type="NCBI Taxonomy" id="638953"/>
    <lineage>
        <taxon>Bacteria</taxon>
        <taxon>Bacillati</taxon>
        <taxon>Actinomycetota</taxon>
        <taxon>Actinomycetes</taxon>
        <taxon>Micrococcales</taxon>
        <taxon>Bogoriellaceae</taxon>
        <taxon>Georgenia</taxon>
    </lineage>
</organism>
<comment type="caution">
    <text evidence="2">The sequence shown here is derived from an EMBL/GenBank/DDBJ whole genome shotgun (WGS) entry which is preliminary data.</text>
</comment>
<protein>
    <recommendedName>
        <fullName evidence="4">MarR family protein</fullName>
    </recommendedName>
</protein>
<accession>A0A2A9F307</accession>
<dbReference type="EMBL" id="PDJI01000003">
    <property type="protein sequence ID" value="PFG44942.1"/>
    <property type="molecule type" value="Genomic_DNA"/>
</dbReference>
<proteinExistence type="predicted"/>
<evidence type="ECO:0000313" key="3">
    <source>
        <dbReference type="Proteomes" id="UP000222106"/>
    </source>
</evidence>
<evidence type="ECO:0000256" key="1">
    <source>
        <dbReference type="SAM" id="MobiDB-lite"/>
    </source>
</evidence>
<keyword evidence="3" id="KW-1185">Reference proteome</keyword>
<name>A0A2A9F307_9MICO</name>